<comment type="caution">
    <text evidence="3">The sequence shown here is derived from an EMBL/GenBank/DDBJ whole genome shotgun (WGS) entry which is preliminary data.</text>
</comment>
<dbReference type="GO" id="GO:1900271">
    <property type="term" value="P:regulation of long-term synaptic potentiation"/>
    <property type="evidence" value="ECO:0007669"/>
    <property type="project" value="TreeGrafter"/>
</dbReference>
<dbReference type="Gene3D" id="1.10.238.10">
    <property type="entry name" value="EF-hand"/>
    <property type="match status" value="1"/>
</dbReference>
<dbReference type="AlphaFoldDB" id="A0A816GFZ7"/>
<dbReference type="GO" id="GO:0043195">
    <property type="term" value="C:terminal bouton"/>
    <property type="evidence" value="ECO:0007669"/>
    <property type="project" value="TreeGrafter"/>
</dbReference>
<dbReference type="PANTHER" id="PTHR19972">
    <property type="entry name" value="CALBINDIN"/>
    <property type="match status" value="1"/>
</dbReference>
<gene>
    <name evidence="3" type="ORF">XAT740_LOCUS59171</name>
</gene>
<accession>A0A816GFZ7</accession>
<proteinExistence type="predicted"/>
<evidence type="ECO:0000256" key="1">
    <source>
        <dbReference type="ARBA" id="ARBA00022837"/>
    </source>
</evidence>
<sequence>MTRLLPVRENFLLRPIFKGCSSITSQDLDKVFQLYDKDGNNIIEEEELDGFVKDLMDLVRKDYDNEDLQQFKRSLLNGCDINRDKKLSKPELKMVLLALSQAADS</sequence>
<dbReference type="GO" id="GO:0099509">
    <property type="term" value="P:regulation of presynaptic cytosolic calcium ion concentration"/>
    <property type="evidence" value="ECO:0007669"/>
    <property type="project" value="TreeGrafter"/>
</dbReference>
<dbReference type="EMBL" id="CAJNOR010013498">
    <property type="protein sequence ID" value="CAF1673639.1"/>
    <property type="molecule type" value="Genomic_DNA"/>
</dbReference>
<keyword evidence="1" id="KW-0106">Calcium</keyword>
<dbReference type="GO" id="GO:0005634">
    <property type="term" value="C:nucleus"/>
    <property type="evidence" value="ECO:0007669"/>
    <property type="project" value="TreeGrafter"/>
</dbReference>
<dbReference type="SUPFAM" id="SSF47473">
    <property type="entry name" value="EF-hand"/>
    <property type="match status" value="1"/>
</dbReference>
<dbReference type="InterPro" id="IPR002048">
    <property type="entry name" value="EF_hand_dom"/>
</dbReference>
<feature type="domain" description="EF-hand" evidence="2">
    <location>
        <begin position="23"/>
        <end position="58"/>
    </location>
</feature>
<dbReference type="PROSITE" id="PS50222">
    <property type="entry name" value="EF_HAND_2"/>
    <property type="match status" value="1"/>
</dbReference>
<name>A0A816GFZ7_ADIRI</name>
<keyword evidence="4" id="KW-1185">Reference proteome</keyword>
<evidence type="ECO:0000313" key="4">
    <source>
        <dbReference type="Proteomes" id="UP000663828"/>
    </source>
</evidence>
<dbReference type="GO" id="GO:0005509">
    <property type="term" value="F:calcium ion binding"/>
    <property type="evidence" value="ECO:0007669"/>
    <property type="project" value="InterPro"/>
</dbReference>
<dbReference type="GO" id="GO:0005829">
    <property type="term" value="C:cytosol"/>
    <property type="evidence" value="ECO:0007669"/>
    <property type="project" value="TreeGrafter"/>
</dbReference>
<evidence type="ECO:0000313" key="3">
    <source>
        <dbReference type="EMBL" id="CAF1673639.1"/>
    </source>
</evidence>
<protein>
    <recommendedName>
        <fullName evidence="2">EF-hand domain-containing protein</fullName>
    </recommendedName>
</protein>
<dbReference type="InterPro" id="IPR011992">
    <property type="entry name" value="EF-hand-dom_pair"/>
</dbReference>
<dbReference type="PROSITE" id="PS00018">
    <property type="entry name" value="EF_HAND_1"/>
    <property type="match status" value="2"/>
</dbReference>
<dbReference type="PANTHER" id="PTHR19972:SF10">
    <property type="entry name" value="CALBINDIN-32"/>
    <property type="match status" value="1"/>
</dbReference>
<dbReference type="InterPro" id="IPR018247">
    <property type="entry name" value="EF_Hand_1_Ca_BS"/>
</dbReference>
<dbReference type="Proteomes" id="UP000663828">
    <property type="component" value="Unassembled WGS sequence"/>
</dbReference>
<dbReference type="GO" id="GO:0030425">
    <property type="term" value="C:dendrite"/>
    <property type="evidence" value="ECO:0007669"/>
    <property type="project" value="TreeGrafter"/>
</dbReference>
<reference evidence="3" key="1">
    <citation type="submission" date="2021-02" db="EMBL/GenBank/DDBJ databases">
        <authorList>
            <person name="Nowell W R."/>
        </authorList>
    </citation>
    <scope>NUCLEOTIDE SEQUENCE</scope>
</reference>
<organism evidence="3 4">
    <name type="scientific">Adineta ricciae</name>
    <name type="common">Rotifer</name>
    <dbReference type="NCBI Taxonomy" id="249248"/>
    <lineage>
        <taxon>Eukaryota</taxon>
        <taxon>Metazoa</taxon>
        <taxon>Spiralia</taxon>
        <taxon>Gnathifera</taxon>
        <taxon>Rotifera</taxon>
        <taxon>Eurotatoria</taxon>
        <taxon>Bdelloidea</taxon>
        <taxon>Adinetida</taxon>
        <taxon>Adinetidae</taxon>
        <taxon>Adineta</taxon>
    </lineage>
</organism>
<dbReference type="InterPro" id="IPR051001">
    <property type="entry name" value="Calbindin_Ca-bind"/>
</dbReference>
<dbReference type="SMART" id="SM00054">
    <property type="entry name" value="EFh"/>
    <property type="match status" value="2"/>
</dbReference>
<evidence type="ECO:0000259" key="2">
    <source>
        <dbReference type="PROSITE" id="PS50222"/>
    </source>
</evidence>